<dbReference type="SUPFAM" id="SSF53300">
    <property type="entry name" value="vWA-like"/>
    <property type="match status" value="1"/>
</dbReference>
<feature type="compositionally biased region" description="Polar residues" evidence="1">
    <location>
        <begin position="282"/>
        <end position="300"/>
    </location>
</feature>
<comment type="caution">
    <text evidence="2">The sequence shown here is derived from an EMBL/GenBank/DDBJ whole genome shotgun (WGS) entry which is preliminary data.</text>
</comment>
<keyword evidence="3" id="KW-1185">Reference proteome</keyword>
<dbReference type="Proteomes" id="UP000470186">
    <property type="component" value="Unassembled WGS sequence"/>
</dbReference>
<protein>
    <submittedName>
        <fullName evidence="2">VWA domain-containing protein</fullName>
    </submittedName>
</protein>
<dbReference type="EMBL" id="WIVX01000151">
    <property type="protein sequence ID" value="MQU34087.1"/>
    <property type="molecule type" value="Genomic_DNA"/>
</dbReference>
<feature type="region of interest" description="Disordered" evidence="1">
    <location>
        <begin position="232"/>
        <end position="314"/>
    </location>
</feature>
<sequence length="622" mass="66054">MGHFEAQLPSASKISMRHLYLYTHMLIAQANENGRKVRIVWDHISTASIGPDPTIPGGLVMTLPKMAALGTDEDIVLIEGLVSHEIVCHGLHTDFSVPLKPGITGDLFNILEDPRGELLGIPKYAGANQKIHAALRILKAKGIFRGPDLSRETPPSILASWLVTELRSELLKQDCLSEFAKAYRSLAVDTFGSDLVGQVKQIALDGCHAKDSQGASDAADRIVALLKLAKDNPAAKGKPNESSGASGSGEGQPSPGSANKQSGNPAPAQGDQKGQGGDPSPAQGNPNGQAGNPSPAQGNPNGQGGHPSPAQGDLSSAIDQVLNASSKDLGPFGKGLEEILTANTKALSKSGGGYQPDNASEMQEQRLSKAGGSIENRTRLRAGAQKTAAMLSLTFEDMIETVTKSEIRRTTEGKLNTRSLWRYPLGEEKLFTKTTEGESIDTCFYLLGDESSSMDSKFGPAPGPHEVDARITAHEACKRVSVAVGEVLHNLSIPVGIATYNTVVREWHAFDENWTSTLQRYAPIAANGTKTHLAVVWALKKLIDRPEARKILIVATDGDPGDSDVLKAAIAESSSLDIEVRFVLIGDRYKGQYARAGLNYGVALTESELAKAVFAALKQAVA</sequence>
<accession>A0A7X1YBH9</accession>
<dbReference type="RefSeq" id="WP_153351669.1">
    <property type="nucleotide sequence ID" value="NZ_WIVX01000151.1"/>
</dbReference>
<name>A0A7X1YBH9_9PSED</name>
<dbReference type="AlphaFoldDB" id="A0A7X1YBH9"/>
<dbReference type="Gene3D" id="3.40.50.410">
    <property type="entry name" value="von Willebrand factor, type A domain"/>
    <property type="match status" value="1"/>
</dbReference>
<organism evidence="2 3">
    <name type="scientific">Pseudomonas helleri</name>
    <dbReference type="NCBI Taxonomy" id="1608996"/>
    <lineage>
        <taxon>Bacteria</taxon>
        <taxon>Pseudomonadati</taxon>
        <taxon>Pseudomonadota</taxon>
        <taxon>Gammaproteobacteria</taxon>
        <taxon>Pseudomonadales</taxon>
        <taxon>Pseudomonadaceae</taxon>
        <taxon>Pseudomonas</taxon>
    </lineage>
</organism>
<dbReference type="InterPro" id="IPR036465">
    <property type="entry name" value="vWFA_dom_sf"/>
</dbReference>
<reference evidence="2 3" key="1">
    <citation type="submission" date="2019-10" db="EMBL/GenBank/DDBJ databases">
        <title>Evaluation of single-gene subtyping targets for Pseudomonas.</title>
        <authorList>
            <person name="Reichler S.J."/>
            <person name="Orsi R.H."/>
            <person name="Wiedmann M."/>
            <person name="Martin N.H."/>
            <person name="Murphy S.I."/>
        </authorList>
    </citation>
    <scope>NUCLEOTIDE SEQUENCE [LARGE SCALE GENOMIC DNA]</scope>
    <source>
        <strain evidence="2 3">FSL R10-2107</strain>
    </source>
</reference>
<evidence type="ECO:0000256" key="1">
    <source>
        <dbReference type="SAM" id="MobiDB-lite"/>
    </source>
</evidence>
<evidence type="ECO:0000313" key="3">
    <source>
        <dbReference type="Proteomes" id="UP000470186"/>
    </source>
</evidence>
<gene>
    <name evidence="2" type="ORF">GHO30_22365</name>
</gene>
<evidence type="ECO:0000313" key="2">
    <source>
        <dbReference type="EMBL" id="MQU34087.1"/>
    </source>
</evidence>
<proteinExistence type="predicted"/>
<feature type="compositionally biased region" description="Low complexity" evidence="1">
    <location>
        <begin position="241"/>
        <end position="258"/>
    </location>
</feature>